<organism evidence="1 2">
    <name type="scientific">Sorangium cellulosum</name>
    <name type="common">Polyangium cellulosum</name>
    <dbReference type="NCBI Taxonomy" id="56"/>
    <lineage>
        <taxon>Bacteria</taxon>
        <taxon>Pseudomonadati</taxon>
        <taxon>Myxococcota</taxon>
        <taxon>Polyangia</taxon>
        <taxon>Polyangiales</taxon>
        <taxon>Polyangiaceae</taxon>
        <taxon>Sorangium</taxon>
    </lineage>
</organism>
<accession>A0A150R8H4</accession>
<reference evidence="1 2" key="1">
    <citation type="submission" date="2014-02" db="EMBL/GenBank/DDBJ databases">
        <title>The small core and large imbalanced accessory genome model reveals a collaborative survival strategy of Sorangium cellulosum strains in nature.</title>
        <authorList>
            <person name="Han K."/>
            <person name="Peng R."/>
            <person name="Blom J."/>
            <person name="Li Y.-Z."/>
        </authorList>
    </citation>
    <scope>NUCLEOTIDE SEQUENCE [LARGE SCALE GENOMIC DNA]</scope>
    <source>
        <strain evidence="1 2">So0011-07</strain>
    </source>
</reference>
<dbReference type="Proteomes" id="UP000075635">
    <property type="component" value="Unassembled WGS sequence"/>
</dbReference>
<sequence>MAKGRWSFYNGGRSWAQRDVPLTPTVFIAELGITLNFSAGSYPNNAVYTADVHVGQAPDLSAHGRHLVGSTNLFPPFLLNGIGGKPCLNFVPTDFMRLLNINVPAPYAIFVVAKYAAQTPPRALLGKTAAGTGMLFYSNSGSTMAVNDGTVQRAVAVNATDAHCYGILVNGASSQIRIDGVSTTVSLSNTPLTGLGVGADSEDGLGLSGQVAKVIVVAGLPSEDECRAIEARSRYRWLTP</sequence>
<comment type="caution">
    <text evidence="1">The sequence shown here is derived from an EMBL/GenBank/DDBJ whole genome shotgun (WGS) entry which is preliminary data.</text>
</comment>
<name>A0A150R8H4_SORCE</name>
<protein>
    <submittedName>
        <fullName evidence="1">Uncharacterized protein</fullName>
    </submittedName>
</protein>
<evidence type="ECO:0000313" key="2">
    <source>
        <dbReference type="Proteomes" id="UP000075635"/>
    </source>
</evidence>
<dbReference type="AlphaFoldDB" id="A0A150R8H4"/>
<gene>
    <name evidence="1" type="ORF">BE17_10805</name>
</gene>
<proteinExistence type="predicted"/>
<evidence type="ECO:0000313" key="1">
    <source>
        <dbReference type="EMBL" id="KYF76557.1"/>
    </source>
</evidence>
<dbReference type="EMBL" id="JEMB01002997">
    <property type="protein sequence ID" value="KYF76557.1"/>
    <property type="molecule type" value="Genomic_DNA"/>
</dbReference>